<dbReference type="AlphaFoldDB" id="A0ABD1MJ79"/>
<evidence type="ECO:0000313" key="2">
    <source>
        <dbReference type="Proteomes" id="UP001603857"/>
    </source>
</evidence>
<comment type="caution">
    <text evidence="1">The sequence shown here is derived from an EMBL/GenBank/DDBJ whole genome shotgun (WGS) entry which is preliminary data.</text>
</comment>
<evidence type="ECO:0000313" key="1">
    <source>
        <dbReference type="EMBL" id="KAL2335842.1"/>
    </source>
</evidence>
<proteinExistence type="predicted"/>
<keyword evidence="2" id="KW-1185">Reference proteome</keyword>
<gene>
    <name evidence="1" type="ORF">Fmac_010288</name>
</gene>
<name>A0ABD1MJ79_9FABA</name>
<reference evidence="1 2" key="1">
    <citation type="submission" date="2024-08" db="EMBL/GenBank/DDBJ databases">
        <title>Insights into the chromosomal genome structure of Flemingia macrophylla.</title>
        <authorList>
            <person name="Ding Y."/>
            <person name="Zhao Y."/>
            <person name="Bi W."/>
            <person name="Wu M."/>
            <person name="Zhao G."/>
            <person name="Gong Y."/>
            <person name="Li W."/>
            <person name="Zhang P."/>
        </authorList>
    </citation>
    <scope>NUCLEOTIDE SEQUENCE [LARGE SCALE GENOMIC DNA]</scope>
    <source>
        <strain evidence="1">DYQJB</strain>
        <tissue evidence="1">Leaf</tissue>
    </source>
</reference>
<protein>
    <submittedName>
        <fullName evidence="1">Uncharacterized protein</fullName>
    </submittedName>
</protein>
<dbReference type="EMBL" id="JBGMDY010000004">
    <property type="protein sequence ID" value="KAL2335842.1"/>
    <property type="molecule type" value="Genomic_DNA"/>
</dbReference>
<sequence>MDLRDLCYPIQVSQAPAVPLPHSRETSDLAFFSFGPHTVFLVVIQMASSSGVNLVCGPIEHGVLDLQNVHVSTHIWNQAPERKLVVRHANTVSTTIPGPLMNLLRSAGFGWIANLSHMKVSTPLVQAMVERWRHKTHTFHLPSR</sequence>
<organism evidence="1 2">
    <name type="scientific">Flemingia macrophylla</name>
    <dbReference type="NCBI Taxonomy" id="520843"/>
    <lineage>
        <taxon>Eukaryota</taxon>
        <taxon>Viridiplantae</taxon>
        <taxon>Streptophyta</taxon>
        <taxon>Embryophyta</taxon>
        <taxon>Tracheophyta</taxon>
        <taxon>Spermatophyta</taxon>
        <taxon>Magnoliopsida</taxon>
        <taxon>eudicotyledons</taxon>
        <taxon>Gunneridae</taxon>
        <taxon>Pentapetalae</taxon>
        <taxon>rosids</taxon>
        <taxon>fabids</taxon>
        <taxon>Fabales</taxon>
        <taxon>Fabaceae</taxon>
        <taxon>Papilionoideae</taxon>
        <taxon>50 kb inversion clade</taxon>
        <taxon>NPAAA clade</taxon>
        <taxon>indigoferoid/millettioid clade</taxon>
        <taxon>Phaseoleae</taxon>
        <taxon>Flemingia</taxon>
    </lineage>
</organism>
<accession>A0ABD1MJ79</accession>
<dbReference type="Proteomes" id="UP001603857">
    <property type="component" value="Unassembled WGS sequence"/>
</dbReference>